<evidence type="ECO:0000313" key="1">
    <source>
        <dbReference type="EMBL" id="QFS52921.1"/>
    </source>
</evidence>
<sequence length="61" mass="7350">MFYHCKAVSKVNWEIYTYTYNIYLHPGNNPEWLLQHKAELLKFVQDKLGRHAYHILVTAIE</sequence>
<dbReference type="EMBL" id="CP045233">
    <property type="protein sequence ID" value="QFS52921.1"/>
    <property type="molecule type" value="Genomic_DNA"/>
</dbReference>
<name>A0A5P8WK28_9NOSO</name>
<proteinExistence type="predicted"/>
<protein>
    <submittedName>
        <fullName evidence="1">Type III restriction enzyme</fullName>
    </submittedName>
</protein>
<reference evidence="1 2" key="1">
    <citation type="submission" date="2019-10" db="EMBL/GenBank/DDBJ databases">
        <title>Genomic and transcriptomic insights into the perfect genentic adaptation of a filamentous nitrogen-fixing cyanobacterium to rice fields.</title>
        <authorList>
            <person name="Chen Z."/>
        </authorList>
    </citation>
    <scope>NUCLEOTIDE SEQUENCE [LARGE SCALE GENOMIC DNA]</scope>
    <source>
        <strain evidence="1">CCNUC1</strain>
    </source>
</reference>
<dbReference type="AlphaFoldDB" id="A0A5P8WK28"/>
<dbReference type="KEGG" id="nsh:GXM_10185"/>
<gene>
    <name evidence="1" type="ORF">GXM_10185</name>
</gene>
<keyword evidence="2" id="KW-1185">Reference proteome</keyword>
<evidence type="ECO:0000313" key="2">
    <source>
        <dbReference type="Proteomes" id="UP000326678"/>
    </source>
</evidence>
<organism evidence="1 2">
    <name type="scientific">Nostoc sphaeroides CCNUC1</name>
    <dbReference type="NCBI Taxonomy" id="2653204"/>
    <lineage>
        <taxon>Bacteria</taxon>
        <taxon>Bacillati</taxon>
        <taxon>Cyanobacteriota</taxon>
        <taxon>Cyanophyceae</taxon>
        <taxon>Nostocales</taxon>
        <taxon>Nostocaceae</taxon>
        <taxon>Nostoc</taxon>
    </lineage>
</organism>
<accession>A0A5P8WK28</accession>
<dbReference type="Proteomes" id="UP000326678">
    <property type="component" value="Chromosome pGXM06"/>
</dbReference>